<dbReference type="Pfam" id="PF03148">
    <property type="entry name" value="Tektin"/>
    <property type="match status" value="1"/>
</dbReference>
<evidence type="ECO:0000256" key="2">
    <source>
        <dbReference type="ARBA" id="ARBA00022490"/>
    </source>
</evidence>
<dbReference type="AlphaFoldDB" id="A0A818WZP6"/>
<sequence length="542" mass="61849">MANIIRPRTSCQMLRPSLADDDVGHDKQNKKCFLSRSFTFNNGETKYQQQQPEQQQQQQQPRIIQSCLPSTMNFQQKPRLSRSLLSNDNWREETMGDVRVNTKIIEQSDRNILYGKGQISYKTMNKSNIFHLGIDPLPHVRELLSELSNTEAFLYARQCRVVVAKLRLCWIDVNEEIKFLLKHKEYTEASIEHIRKDLIINKESVNVRKKPKREAETDGVDDILAAEKHHLLQLKKILEVNCQNIVEQMQKLDEIRHRINKIGKERSVVTELICQCLTSASRAFEVARFEKLCKSAQPQRSSSTYGVRPSRTNQNNSMTSSYAHLISSNIAAESSLLDENGLPYVGHLLAFTPDVIQVFQDAAKAIDESCEIKKQAMSNIKNAFNDAKAYSLTVNQSIAQKLADIITLAQHLTISLGENTLAQNRAQRWYDVTMSAQRSNAGPINSSDYKIPERLDRPIIRTFQRHPGNQVPEAQITAKTAADLLRAAEETKQQLKTVKIVGKRLQANLVDKEAALGVDANLLRRRREQSDHKWGVNKYVHV</sequence>
<dbReference type="PANTHER" id="PTHR35081">
    <property type="entry name" value="COILED-COIL DOMAIN-CONTAINING PROTEIN 105"/>
    <property type="match status" value="1"/>
</dbReference>
<protein>
    <submittedName>
        <fullName evidence="3">Uncharacterized protein</fullName>
    </submittedName>
</protein>
<dbReference type="InterPro" id="IPR048256">
    <property type="entry name" value="Tektin-like"/>
</dbReference>
<name>A0A818WZP6_9BILA</name>
<accession>A0A818WZP6</accession>
<comment type="caution">
    <text evidence="3">The sequence shown here is derived from an EMBL/GenBank/DDBJ whole genome shotgun (WGS) entry which is preliminary data.</text>
</comment>
<comment type="subcellular location">
    <subcellularLocation>
        <location evidence="1">Cytoplasm</location>
    </subcellularLocation>
</comment>
<reference evidence="3" key="1">
    <citation type="submission" date="2021-02" db="EMBL/GenBank/DDBJ databases">
        <authorList>
            <person name="Nowell W R."/>
        </authorList>
    </citation>
    <scope>NUCLEOTIDE SEQUENCE</scope>
</reference>
<organism evidence="3 4">
    <name type="scientific">Adineta steineri</name>
    <dbReference type="NCBI Taxonomy" id="433720"/>
    <lineage>
        <taxon>Eukaryota</taxon>
        <taxon>Metazoa</taxon>
        <taxon>Spiralia</taxon>
        <taxon>Gnathifera</taxon>
        <taxon>Rotifera</taxon>
        <taxon>Eurotatoria</taxon>
        <taxon>Bdelloidea</taxon>
        <taxon>Adinetida</taxon>
        <taxon>Adinetidae</taxon>
        <taxon>Adineta</taxon>
    </lineage>
</organism>
<dbReference type="Proteomes" id="UP000663881">
    <property type="component" value="Unassembled WGS sequence"/>
</dbReference>
<gene>
    <name evidence="3" type="ORF">OKA104_LOCUS14466</name>
</gene>
<dbReference type="GO" id="GO:0005929">
    <property type="term" value="C:cilium"/>
    <property type="evidence" value="ECO:0007669"/>
    <property type="project" value="UniProtKB-ARBA"/>
</dbReference>
<dbReference type="EMBL" id="CAJOAY010000764">
    <property type="protein sequence ID" value="CAF3730603.1"/>
    <property type="molecule type" value="Genomic_DNA"/>
</dbReference>
<dbReference type="InterPro" id="IPR038949">
    <property type="entry name" value="TEKTL1"/>
</dbReference>
<evidence type="ECO:0000313" key="3">
    <source>
        <dbReference type="EMBL" id="CAF3730603.1"/>
    </source>
</evidence>
<keyword evidence="2" id="KW-0963">Cytoplasm</keyword>
<proteinExistence type="predicted"/>
<dbReference type="PANTHER" id="PTHR35081:SF1">
    <property type="entry name" value="COILED-COIL DOMAIN-CONTAINING PROTEIN 105"/>
    <property type="match status" value="1"/>
</dbReference>
<evidence type="ECO:0000256" key="1">
    <source>
        <dbReference type="ARBA" id="ARBA00004496"/>
    </source>
</evidence>
<evidence type="ECO:0000313" key="4">
    <source>
        <dbReference type="Proteomes" id="UP000663881"/>
    </source>
</evidence>
<dbReference type="GO" id="GO:0005737">
    <property type="term" value="C:cytoplasm"/>
    <property type="evidence" value="ECO:0007669"/>
    <property type="project" value="UniProtKB-SubCell"/>
</dbReference>